<protein>
    <recommendedName>
        <fullName evidence="4">Secreted protein</fullName>
    </recommendedName>
</protein>
<keyword evidence="3" id="KW-1185">Reference proteome</keyword>
<evidence type="ECO:0000256" key="1">
    <source>
        <dbReference type="SAM" id="SignalP"/>
    </source>
</evidence>
<keyword evidence="1" id="KW-0732">Signal</keyword>
<dbReference type="EMBL" id="JAKELL010000016">
    <property type="protein sequence ID" value="KAH8993923.1"/>
    <property type="molecule type" value="Genomic_DNA"/>
</dbReference>
<dbReference type="AlphaFoldDB" id="A0AAD4LHZ3"/>
<comment type="caution">
    <text evidence="2">The sequence shown here is derived from an EMBL/GenBank/DDBJ whole genome shotgun (WGS) entry which is preliminary data.</text>
</comment>
<feature type="chain" id="PRO_5042108479" description="Secreted protein" evidence="1">
    <location>
        <begin position="40"/>
        <end position="72"/>
    </location>
</feature>
<reference evidence="2" key="1">
    <citation type="submission" date="2022-01" db="EMBL/GenBank/DDBJ databases">
        <title>Comparative genomics reveals a dynamic genome evolution in the ectomycorrhizal milk-cap (Lactarius) mushrooms.</title>
        <authorList>
            <consortium name="DOE Joint Genome Institute"/>
            <person name="Lebreton A."/>
            <person name="Tang N."/>
            <person name="Kuo A."/>
            <person name="LaButti K."/>
            <person name="Drula E."/>
            <person name="Barry K."/>
            <person name="Clum A."/>
            <person name="Lipzen A."/>
            <person name="Mousain D."/>
            <person name="Ng V."/>
            <person name="Wang R."/>
            <person name="Wang X."/>
            <person name="Dai Y."/>
            <person name="Henrissat B."/>
            <person name="Grigoriev I.V."/>
            <person name="Guerin-Laguette A."/>
            <person name="Yu F."/>
            <person name="Martin F.M."/>
        </authorList>
    </citation>
    <scope>NUCLEOTIDE SEQUENCE</scope>
    <source>
        <strain evidence="2">QP</strain>
    </source>
</reference>
<organism evidence="2 3">
    <name type="scientific">Lactarius akahatsu</name>
    <dbReference type="NCBI Taxonomy" id="416441"/>
    <lineage>
        <taxon>Eukaryota</taxon>
        <taxon>Fungi</taxon>
        <taxon>Dikarya</taxon>
        <taxon>Basidiomycota</taxon>
        <taxon>Agaricomycotina</taxon>
        <taxon>Agaricomycetes</taxon>
        <taxon>Russulales</taxon>
        <taxon>Russulaceae</taxon>
        <taxon>Lactarius</taxon>
    </lineage>
</organism>
<evidence type="ECO:0008006" key="4">
    <source>
        <dbReference type="Google" id="ProtNLM"/>
    </source>
</evidence>
<name>A0AAD4LHZ3_9AGAM</name>
<proteinExistence type="predicted"/>
<accession>A0AAD4LHZ3</accession>
<sequence length="72" mass="7876">MWGDMCSSGPMGRHVWVRFHRACCMIYLSLCSLSLDVRSAVLEPRSYSAGRARTLHGIAGVPTPEPGRNDGV</sequence>
<evidence type="ECO:0000313" key="3">
    <source>
        <dbReference type="Proteomes" id="UP001201163"/>
    </source>
</evidence>
<dbReference type="Proteomes" id="UP001201163">
    <property type="component" value="Unassembled WGS sequence"/>
</dbReference>
<feature type="signal peptide" evidence="1">
    <location>
        <begin position="1"/>
        <end position="39"/>
    </location>
</feature>
<evidence type="ECO:0000313" key="2">
    <source>
        <dbReference type="EMBL" id="KAH8993923.1"/>
    </source>
</evidence>
<gene>
    <name evidence="2" type="ORF">EDB92DRAFT_1851633</name>
</gene>